<evidence type="ECO:0000256" key="4">
    <source>
        <dbReference type="SAM" id="MobiDB-lite"/>
    </source>
</evidence>
<accession>A0ABR0E1Y3</accession>
<dbReference type="Pfam" id="PF00076">
    <property type="entry name" value="RRM_1"/>
    <property type="match status" value="1"/>
</dbReference>
<feature type="compositionally biased region" description="Basic and acidic residues" evidence="4">
    <location>
        <begin position="42"/>
        <end position="73"/>
    </location>
</feature>
<gene>
    <name evidence="6" type="ORF">PRZ48_013773</name>
</gene>
<evidence type="ECO:0000313" key="7">
    <source>
        <dbReference type="Proteomes" id="UP001305779"/>
    </source>
</evidence>
<evidence type="ECO:0000256" key="1">
    <source>
        <dbReference type="ARBA" id="ARBA00004123"/>
    </source>
</evidence>
<feature type="domain" description="G-patch" evidence="5">
    <location>
        <begin position="502"/>
        <end position="547"/>
    </location>
</feature>
<comment type="subcellular location">
    <subcellularLocation>
        <location evidence="1">Nucleus</location>
    </subcellularLocation>
</comment>
<organism evidence="6 7">
    <name type="scientific">Zasmidium cellare</name>
    <name type="common">Wine cellar mold</name>
    <name type="synonym">Racodium cellare</name>
    <dbReference type="NCBI Taxonomy" id="395010"/>
    <lineage>
        <taxon>Eukaryota</taxon>
        <taxon>Fungi</taxon>
        <taxon>Dikarya</taxon>
        <taxon>Ascomycota</taxon>
        <taxon>Pezizomycotina</taxon>
        <taxon>Dothideomycetes</taxon>
        <taxon>Dothideomycetidae</taxon>
        <taxon>Mycosphaerellales</taxon>
        <taxon>Mycosphaerellaceae</taxon>
        <taxon>Zasmidium</taxon>
    </lineage>
</organism>
<dbReference type="PANTHER" id="PTHR13948">
    <property type="entry name" value="RNA-BINDING PROTEIN"/>
    <property type="match status" value="1"/>
</dbReference>
<dbReference type="InterPro" id="IPR000467">
    <property type="entry name" value="G_patch_dom"/>
</dbReference>
<dbReference type="PROSITE" id="PS50174">
    <property type="entry name" value="G_PATCH"/>
    <property type="match status" value="1"/>
</dbReference>
<protein>
    <recommendedName>
        <fullName evidence="5">G-patch domain-containing protein</fullName>
    </recommendedName>
</protein>
<comment type="caution">
    <text evidence="6">The sequence shown here is derived from an EMBL/GenBank/DDBJ whole genome shotgun (WGS) entry which is preliminary data.</text>
</comment>
<evidence type="ECO:0000256" key="3">
    <source>
        <dbReference type="ARBA" id="ARBA00023242"/>
    </source>
</evidence>
<feature type="compositionally biased region" description="Basic and acidic residues" evidence="4">
    <location>
        <begin position="555"/>
        <end position="582"/>
    </location>
</feature>
<dbReference type="Gene3D" id="3.30.70.330">
    <property type="match status" value="1"/>
</dbReference>
<keyword evidence="7" id="KW-1185">Reference proteome</keyword>
<feature type="compositionally biased region" description="Basic and acidic residues" evidence="4">
    <location>
        <begin position="449"/>
        <end position="470"/>
    </location>
</feature>
<dbReference type="SUPFAM" id="SSF54928">
    <property type="entry name" value="RNA-binding domain, RBD"/>
    <property type="match status" value="1"/>
</dbReference>
<name>A0ABR0E1Y3_ZASCE</name>
<feature type="region of interest" description="Disordered" evidence="4">
    <location>
        <begin position="449"/>
        <end position="523"/>
    </location>
</feature>
<dbReference type="EMBL" id="JAXOVC010000012">
    <property type="protein sequence ID" value="KAK4495442.1"/>
    <property type="molecule type" value="Genomic_DNA"/>
</dbReference>
<feature type="compositionally biased region" description="Basic and acidic residues" evidence="4">
    <location>
        <begin position="21"/>
        <end position="31"/>
    </location>
</feature>
<dbReference type="PANTHER" id="PTHR13948:SF3">
    <property type="entry name" value="FI21118P1"/>
    <property type="match status" value="1"/>
</dbReference>
<dbReference type="InterPro" id="IPR012677">
    <property type="entry name" value="Nucleotide-bd_a/b_plait_sf"/>
</dbReference>
<dbReference type="Proteomes" id="UP001305779">
    <property type="component" value="Unassembled WGS sequence"/>
</dbReference>
<dbReference type="Pfam" id="PF01585">
    <property type="entry name" value="G-patch"/>
    <property type="match status" value="1"/>
</dbReference>
<feature type="region of interest" description="Disordered" evidence="4">
    <location>
        <begin position="543"/>
        <end position="582"/>
    </location>
</feature>
<evidence type="ECO:0000259" key="5">
    <source>
        <dbReference type="PROSITE" id="PS50174"/>
    </source>
</evidence>
<evidence type="ECO:0000256" key="2">
    <source>
        <dbReference type="ARBA" id="ARBA00022884"/>
    </source>
</evidence>
<feature type="compositionally biased region" description="Polar residues" evidence="4">
    <location>
        <begin position="345"/>
        <end position="359"/>
    </location>
</feature>
<reference evidence="6 7" key="1">
    <citation type="journal article" date="2023" name="G3 (Bethesda)">
        <title>A chromosome-level genome assembly of Zasmidium syzygii isolated from banana leaves.</title>
        <authorList>
            <person name="van Westerhoven A.C."/>
            <person name="Mehrabi R."/>
            <person name="Talebi R."/>
            <person name="Steentjes M.B.F."/>
            <person name="Corcolon B."/>
            <person name="Chong P.A."/>
            <person name="Kema G.H.J."/>
            <person name="Seidl M.F."/>
        </authorList>
    </citation>
    <scope>NUCLEOTIDE SEQUENCE [LARGE SCALE GENOMIC DNA]</scope>
    <source>
        <strain evidence="6 7">P124</strain>
    </source>
</reference>
<feature type="region of interest" description="Disordered" evidence="4">
    <location>
        <begin position="260"/>
        <end position="365"/>
    </location>
</feature>
<sequence length="582" mass="63912">MTSQQNEGFSIRGAASRPGPYRREERYERSRSPPRGGRGYPRRSDDHHHHRSSRDWVPRDSYRPPPRGSDDRASLFSSGEGYSDPTLYDDPVEPPPPNGDKDVGDQPWRVLLVRGLKTAVDEHFLAKGLEKLYLDENEPAAAPPAMPMPPGMPPRQPVPPGAAPNTLKRVFVIRDRVTGKSVGFGFAEYHTTTDAKAALAKAEKLGTRCTISSKQVHVTHPHLGVFHPVNSSDDRQSAFAFDWNGASYVYHDAKHYACPQIVNEDPPAPPQSEESPAKEATTKTKTKKRSKTEAMGTLDNPSEPTKKAKTGNAMVNLMNRAQARGEDGESETNDANPNPDIHSGANHSYSTTGQGNKQSFAYDGNDPKKDGSRLVCCFLCAASFPDSAKLVAHVQQSQNHADNYKDDEKFNRGLDRLKFRGVATDETLKIDMTTGSGAQQVTQATYVDRAKMRRDEEKEARKAEKLKEKPTFQAMSLKNAARKGKGDGPQDSNNTAPAPAPPMDRGRNLLKKAGWQEGQALGSGAGITAPIEQNVYAEGVGLGHASSKQGDAIEEAGRRTRNDWSETAEKAREYARRRYDDA</sequence>
<evidence type="ECO:0000313" key="6">
    <source>
        <dbReference type="EMBL" id="KAK4495442.1"/>
    </source>
</evidence>
<keyword evidence="3" id="KW-0539">Nucleus</keyword>
<feature type="region of interest" description="Disordered" evidence="4">
    <location>
        <begin position="1"/>
        <end position="106"/>
    </location>
</feature>
<dbReference type="InterPro" id="IPR035979">
    <property type="entry name" value="RBD_domain_sf"/>
</dbReference>
<dbReference type="InterPro" id="IPR000504">
    <property type="entry name" value="RRM_dom"/>
</dbReference>
<dbReference type="SMART" id="SM00443">
    <property type="entry name" value="G_patch"/>
    <property type="match status" value="1"/>
</dbReference>
<proteinExistence type="predicted"/>
<keyword evidence="2" id="KW-0694">RNA-binding</keyword>